<evidence type="ECO:0000256" key="5">
    <source>
        <dbReference type="ARBA" id="ARBA00022801"/>
    </source>
</evidence>
<dbReference type="GeneID" id="116306653"/>
<comment type="function">
    <text evidence="11">Responsible for the deacetylation of lysine residues on the N-terminal part of the core histones (H2A, H2B, H3 and H4). Histone deacetylation gives a tag for epigenetic repression and plays an important role in transcriptional regulation, cell cycle progression and developmental events. Histone deacetylases act via the formation of large multiprotein complexes.</text>
</comment>
<dbReference type="OrthoDB" id="437693at2759"/>
<dbReference type="InterPro" id="IPR037138">
    <property type="entry name" value="His_deacetylse_dom_sf"/>
</dbReference>
<dbReference type="GO" id="GO:0141221">
    <property type="term" value="F:histone deacetylase activity, hydrolytic mechanism"/>
    <property type="evidence" value="ECO:0007669"/>
    <property type="project" value="UniProtKB-EC"/>
</dbReference>
<evidence type="ECO:0000256" key="3">
    <source>
        <dbReference type="ARBA" id="ARBA00012111"/>
    </source>
</evidence>
<comment type="catalytic activity">
    <reaction evidence="10">
        <text>N(6)-acetyl-L-lysyl-[histone] + H2O = L-lysyl-[histone] + acetate</text>
        <dbReference type="Rhea" id="RHEA:58196"/>
        <dbReference type="Rhea" id="RHEA-COMP:9845"/>
        <dbReference type="Rhea" id="RHEA-COMP:11338"/>
        <dbReference type="ChEBI" id="CHEBI:15377"/>
        <dbReference type="ChEBI" id="CHEBI:29969"/>
        <dbReference type="ChEBI" id="CHEBI:30089"/>
        <dbReference type="ChEBI" id="CHEBI:61930"/>
        <dbReference type="EC" id="3.5.1.98"/>
    </reaction>
</comment>
<dbReference type="FunFam" id="3.40.800.20:FF:000009">
    <property type="entry name" value="Histone deacetylase 11"/>
    <property type="match status" value="1"/>
</dbReference>
<name>A0A6P8IZJ4_ACTTE</name>
<dbReference type="PANTHER" id="PTHR10625:SF23">
    <property type="entry name" value="HISTONE DEACETYLASE 11"/>
    <property type="match status" value="1"/>
</dbReference>
<evidence type="ECO:0000256" key="12">
    <source>
        <dbReference type="ARBA" id="ARBA00065154"/>
    </source>
</evidence>
<dbReference type="CDD" id="cd09993">
    <property type="entry name" value="HDAC_classIV"/>
    <property type="match status" value="1"/>
</dbReference>
<accession>A0A6P8IZJ4</accession>
<keyword evidence="6" id="KW-0156">Chromatin regulator</keyword>
<evidence type="ECO:0000256" key="8">
    <source>
        <dbReference type="ARBA" id="ARBA00023163"/>
    </source>
</evidence>
<evidence type="ECO:0000256" key="11">
    <source>
        <dbReference type="ARBA" id="ARBA00059784"/>
    </source>
</evidence>
<reference evidence="17" key="1">
    <citation type="submission" date="2025-08" db="UniProtKB">
        <authorList>
            <consortium name="RefSeq"/>
        </authorList>
    </citation>
    <scope>IDENTIFICATION</scope>
    <source>
        <tissue evidence="17">Tentacle</tissue>
    </source>
</reference>
<dbReference type="InterPro" id="IPR000286">
    <property type="entry name" value="HDACs"/>
</dbReference>
<evidence type="ECO:0000256" key="14">
    <source>
        <dbReference type="SAM" id="MobiDB-lite"/>
    </source>
</evidence>
<sequence>MSVTKKLTKAEASGSSKDNSETTHLYLQINATQWPIVYSSSYNIGFLGLERLHPFDSGKWGRVFSFLKEAELIDDSTIVEPREATTEDLLVVHTKKYLDSLKWSVVVAQICEVPPVAFLPNFVVQHKLLKPLRLQTGGTILAAKLAIERGWSINIGGGFHHCSANKGGGFCAYADITLAIKFLFKYLGVEKAMIIDLDAHQGNGHEADFMGDKQVYIMDVYNAHIYPGAMRVKSAVSRNIELNHLTTDEEYLPIIQRHVPNVLDEFKPDIVVYNAGTDVLEGDPLGNLSISPQGIIKRDQIVFQEARTRSIPIVMVTSGGYQKKTARIIADSILNLHEKRLITCNYSESGPISSAKAESSSNYNTFNNPSSL</sequence>
<dbReference type="InterPro" id="IPR044150">
    <property type="entry name" value="HDAC_classIV"/>
</dbReference>
<dbReference type="Proteomes" id="UP000515163">
    <property type="component" value="Unplaced"/>
</dbReference>
<dbReference type="AlphaFoldDB" id="A0A6P8IZJ4"/>
<dbReference type="RefSeq" id="XP_031572592.1">
    <property type="nucleotide sequence ID" value="XM_031716732.1"/>
</dbReference>
<evidence type="ECO:0000313" key="16">
    <source>
        <dbReference type="Proteomes" id="UP000515163"/>
    </source>
</evidence>
<evidence type="ECO:0000256" key="1">
    <source>
        <dbReference type="ARBA" id="ARBA00004123"/>
    </source>
</evidence>
<evidence type="ECO:0000256" key="13">
    <source>
        <dbReference type="ARBA" id="ARBA00072450"/>
    </source>
</evidence>
<evidence type="ECO:0000256" key="6">
    <source>
        <dbReference type="ARBA" id="ARBA00022853"/>
    </source>
</evidence>
<keyword evidence="4" id="KW-0678">Repressor</keyword>
<dbReference type="PANTHER" id="PTHR10625">
    <property type="entry name" value="HISTONE DEACETYLASE HDAC1-RELATED"/>
    <property type="match status" value="1"/>
</dbReference>
<dbReference type="Pfam" id="PF00850">
    <property type="entry name" value="Hist_deacetyl"/>
    <property type="match status" value="1"/>
</dbReference>
<keyword evidence="16" id="KW-1185">Reference proteome</keyword>
<evidence type="ECO:0000256" key="2">
    <source>
        <dbReference type="ARBA" id="ARBA00005947"/>
    </source>
</evidence>
<evidence type="ECO:0000256" key="10">
    <source>
        <dbReference type="ARBA" id="ARBA00048287"/>
    </source>
</evidence>
<dbReference type="GO" id="GO:0040029">
    <property type="term" value="P:epigenetic regulation of gene expression"/>
    <property type="evidence" value="ECO:0007669"/>
    <property type="project" value="TreeGrafter"/>
</dbReference>
<dbReference type="FunCoup" id="A0A6P8IZJ4">
    <property type="interactions" value="228"/>
</dbReference>
<gene>
    <name evidence="17" type="primary">LOC116306653</name>
</gene>
<dbReference type="InParanoid" id="A0A6P8IZJ4"/>
<keyword evidence="5" id="KW-0378">Hydrolase</keyword>
<organism evidence="16 17">
    <name type="scientific">Actinia tenebrosa</name>
    <name type="common">Australian red waratah sea anemone</name>
    <dbReference type="NCBI Taxonomy" id="6105"/>
    <lineage>
        <taxon>Eukaryota</taxon>
        <taxon>Metazoa</taxon>
        <taxon>Cnidaria</taxon>
        <taxon>Anthozoa</taxon>
        <taxon>Hexacorallia</taxon>
        <taxon>Actiniaria</taxon>
        <taxon>Actiniidae</taxon>
        <taxon>Actinia</taxon>
    </lineage>
</organism>
<feature type="domain" description="Histone deacetylase" evidence="15">
    <location>
        <begin position="53"/>
        <end position="332"/>
    </location>
</feature>
<dbReference type="Gene3D" id="3.40.800.20">
    <property type="entry name" value="Histone deacetylase domain"/>
    <property type="match status" value="1"/>
</dbReference>
<dbReference type="KEGG" id="aten:116306653"/>
<dbReference type="PRINTS" id="PR01270">
    <property type="entry name" value="HDASUPER"/>
</dbReference>
<comment type="subcellular location">
    <subcellularLocation>
        <location evidence="1">Nucleus</location>
    </subcellularLocation>
</comment>
<dbReference type="SUPFAM" id="SSF52768">
    <property type="entry name" value="Arginase/deacetylase"/>
    <property type="match status" value="1"/>
</dbReference>
<keyword evidence="8" id="KW-0804">Transcription</keyword>
<comment type="subunit">
    <text evidence="12">Interacts with HDAC6.</text>
</comment>
<keyword evidence="9" id="KW-0539">Nucleus</keyword>
<evidence type="ECO:0000256" key="9">
    <source>
        <dbReference type="ARBA" id="ARBA00023242"/>
    </source>
</evidence>
<comment type="similarity">
    <text evidence="2">Belongs to the histone deacetylase family.</text>
</comment>
<evidence type="ECO:0000259" key="15">
    <source>
        <dbReference type="Pfam" id="PF00850"/>
    </source>
</evidence>
<proteinExistence type="inferred from homology"/>
<dbReference type="GO" id="GO:0000118">
    <property type="term" value="C:histone deacetylase complex"/>
    <property type="evidence" value="ECO:0007669"/>
    <property type="project" value="TreeGrafter"/>
</dbReference>
<keyword evidence="7" id="KW-0805">Transcription regulation</keyword>
<dbReference type="InterPro" id="IPR023696">
    <property type="entry name" value="Ureohydrolase_dom_sf"/>
</dbReference>
<dbReference type="InterPro" id="IPR023801">
    <property type="entry name" value="His_deacetylse_dom"/>
</dbReference>
<feature type="region of interest" description="Disordered" evidence="14">
    <location>
        <begin position="352"/>
        <end position="372"/>
    </location>
</feature>
<evidence type="ECO:0000313" key="17">
    <source>
        <dbReference type="RefSeq" id="XP_031572592.1"/>
    </source>
</evidence>
<protein>
    <recommendedName>
        <fullName evidence="13">Histone deacetylase 11</fullName>
        <ecNumber evidence="3">3.5.1.98</ecNumber>
    </recommendedName>
</protein>
<evidence type="ECO:0000256" key="4">
    <source>
        <dbReference type="ARBA" id="ARBA00022491"/>
    </source>
</evidence>
<dbReference type="EC" id="3.5.1.98" evidence="3"/>
<evidence type="ECO:0000256" key="7">
    <source>
        <dbReference type="ARBA" id="ARBA00023015"/>
    </source>
</evidence>